<reference evidence="1" key="1">
    <citation type="journal article" date="2020" name="BMC Genomics">
        <title>Correction to: Identification and distribution of gene clusters required for synthesis of sphingolipid metabolism inhibitors in diverse species of the filamentous fungus Fusarium.</title>
        <authorList>
            <person name="Kim H.S."/>
            <person name="Lohmar J.M."/>
            <person name="Busman M."/>
            <person name="Brown D.W."/>
            <person name="Naumann T.A."/>
            <person name="Divon H.H."/>
            <person name="Lysoe E."/>
            <person name="Uhlig S."/>
            <person name="Proctor R.H."/>
        </authorList>
    </citation>
    <scope>NUCLEOTIDE SEQUENCE</scope>
    <source>
        <strain evidence="1">NRRL 45417</strain>
    </source>
</reference>
<evidence type="ECO:0000313" key="2">
    <source>
        <dbReference type="Proteomes" id="UP000604273"/>
    </source>
</evidence>
<sequence>MGQQKYRQMIAQFKPKAGVKPRREPNDDPLMYKYGSNGRQEVDLEKGLLTYMLNIEFSTEDKAVAKLWNVLDKMEVFDEWEARAVFGIKKKDKGECVYFTIPAPPNTSAS</sequence>
<dbReference type="EMBL" id="JABFAI010000174">
    <property type="protein sequence ID" value="KAF4951587.1"/>
    <property type="molecule type" value="Genomic_DNA"/>
</dbReference>
<organism evidence="1 2">
    <name type="scientific">Fusarium gaditjirri</name>
    <dbReference type="NCBI Taxonomy" id="282569"/>
    <lineage>
        <taxon>Eukaryota</taxon>
        <taxon>Fungi</taxon>
        <taxon>Dikarya</taxon>
        <taxon>Ascomycota</taxon>
        <taxon>Pezizomycotina</taxon>
        <taxon>Sordariomycetes</taxon>
        <taxon>Hypocreomycetidae</taxon>
        <taxon>Hypocreales</taxon>
        <taxon>Nectriaceae</taxon>
        <taxon>Fusarium</taxon>
        <taxon>Fusarium nisikadoi species complex</taxon>
    </lineage>
</organism>
<proteinExistence type="predicted"/>
<protein>
    <submittedName>
        <fullName evidence="1">Uncharacterized protein</fullName>
    </submittedName>
</protein>
<gene>
    <name evidence="1" type="ORF">FGADI_7362</name>
</gene>
<dbReference type="AlphaFoldDB" id="A0A8H4WV53"/>
<dbReference type="OrthoDB" id="5018013at2759"/>
<keyword evidence="2" id="KW-1185">Reference proteome</keyword>
<comment type="caution">
    <text evidence="1">The sequence shown here is derived from an EMBL/GenBank/DDBJ whole genome shotgun (WGS) entry which is preliminary data.</text>
</comment>
<reference evidence="1" key="2">
    <citation type="submission" date="2020-05" db="EMBL/GenBank/DDBJ databases">
        <authorList>
            <person name="Kim H.-S."/>
            <person name="Proctor R.H."/>
            <person name="Brown D.W."/>
        </authorList>
    </citation>
    <scope>NUCLEOTIDE SEQUENCE</scope>
    <source>
        <strain evidence="1">NRRL 45417</strain>
    </source>
</reference>
<accession>A0A8H4WV53</accession>
<name>A0A8H4WV53_9HYPO</name>
<evidence type="ECO:0000313" key="1">
    <source>
        <dbReference type="EMBL" id="KAF4951587.1"/>
    </source>
</evidence>
<dbReference type="Proteomes" id="UP000604273">
    <property type="component" value="Unassembled WGS sequence"/>
</dbReference>